<dbReference type="InterPro" id="IPR036428">
    <property type="entry name" value="PCD_sf"/>
</dbReference>
<dbReference type="CDD" id="cd00913">
    <property type="entry name" value="PCD_DCoH_subfamily_a"/>
    <property type="match status" value="1"/>
</dbReference>
<accession>A0A0B0ERJ8</accession>
<dbReference type="SUPFAM" id="SSF55248">
    <property type="entry name" value="PCD-like"/>
    <property type="match status" value="1"/>
</dbReference>
<dbReference type="Proteomes" id="UP000030652">
    <property type="component" value="Unassembled WGS sequence"/>
</dbReference>
<dbReference type="NCBIfam" id="NF002017">
    <property type="entry name" value="PRK00823.1-2"/>
    <property type="match status" value="1"/>
</dbReference>
<name>A0A0B0ERJ8_9BACT</name>
<comment type="similarity">
    <text evidence="2 4">Belongs to the pterin-4-alpha-carbinolamine dehydratase family.</text>
</comment>
<evidence type="ECO:0000256" key="1">
    <source>
        <dbReference type="ARBA" id="ARBA00001554"/>
    </source>
</evidence>
<protein>
    <recommendedName>
        <fullName evidence="4">Putative pterin-4-alpha-carbinolamine dehydratase</fullName>
        <shortName evidence="4">PHS</shortName>
        <ecNumber evidence="4">4.2.1.96</ecNumber>
    </recommendedName>
    <alternativeName>
        <fullName evidence="4">4-alpha-hydroxy-tetrahydropterin dehydratase</fullName>
    </alternativeName>
    <alternativeName>
        <fullName evidence="4">Pterin carbinolamine dehydratase</fullName>
        <shortName evidence="4">PCD</shortName>
    </alternativeName>
</protein>
<dbReference type="EMBL" id="JRYO01000037">
    <property type="protein sequence ID" value="KHE93768.1"/>
    <property type="molecule type" value="Genomic_DNA"/>
</dbReference>
<dbReference type="eggNOG" id="COG2154">
    <property type="taxonomic scope" value="Bacteria"/>
</dbReference>
<dbReference type="Pfam" id="PF01329">
    <property type="entry name" value="Pterin_4a"/>
    <property type="match status" value="1"/>
</dbReference>
<dbReference type="Gene3D" id="3.30.1360.20">
    <property type="entry name" value="Transcriptional coactivator/pterin dehydratase"/>
    <property type="match status" value="1"/>
</dbReference>
<dbReference type="GO" id="GO:0008124">
    <property type="term" value="F:4-alpha-hydroxytetrahydrobiopterin dehydratase activity"/>
    <property type="evidence" value="ECO:0007669"/>
    <property type="project" value="UniProtKB-UniRule"/>
</dbReference>
<dbReference type="HAMAP" id="MF_00434">
    <property type="entry name" value="Pterin_4_alpha"/>
    <property type="match status" value="1"/>
</dbReference>
<gene>
    <name evidence="5" type="primary">phhB</name>
    <name evidence="5" type="ORF">SCABRO_00501</name>
</gene>
<evidence type="ECO:0000256" key="3">
    <source>
        <dbReference type="ARBA" id="ARBA00023239"/>
    </source>
</evidence>
<evidence type="ECO:0000313" key="5">
    <source>
        <dbReference type="EMBL" id="KHE93768.1"/>
    </source>
</evidence>
<reference evidence="5 6" key="1">
    <citation type="submission" date="2014-10" db="EMBL/GenBank/DDBJ databases">
        <title>Draft genome of anammox bacterium scalindua brodae, obtained using differential coverage binning of sequence data from two enrichment reactors.</title>
        <authorList>
            <person name="Speth D.R."/>
            <person name="Russ L."/>
            <person name="Kartal B."/>
            <person name="Op den Camp H.J."/>
            <person name="Dutilh B.E."/>
            <person name="Jetten M.S."/>
        </authorList>
    </citation>
    <scope>NUCLEOTIDE SEQUENCE [LARGE SCALE GENOMIC DNA]</scope>
    <source>
        <strain evidence="5">RU1</strain>
    </source>
</reference>
<proteinExistence type="inferred from homology"/>
<evidence type="ECO:0000256" key="2">
    <source>
        <dbReference type="ARBA" id="ARBA00006472"/>
    </source>
</evidence>
<keyword evidence="3 4" id="KW-0456">Lyase</keyword>
<evidence type="ECO:0000256" key="4">
    <source>
        <dbReference type="HAMAP-Rule" id="MF_00434"/>
    </source>
</evidence>
<sequence length="109" mass="12217">MSLSKKECVPCKGGVPPLKGEELDRLKEQVEGWDVIEEHHITKTYKFPDFVKALAFVNRVGDVAEEQGHHPDIFLTWGKVGITMCTHKIEGLTESDFILAAKIDEIPVT</sequence>
<dbReference type="PATRIC" id="fig|237368.3.peg.546"/>
<dbReference type="EC" id="4.2.1.96" evidence="4"/>
<dbReference type="PANTHER" id="PTHR12599">
    <property type="entry name" value="PTERIN-4-ALPHA-CARBINOLAMINE DEHYDRATASE"/>
    <property type="match status" value="1"/>
</dbReference>
<dbReference type="GO" id="GO:0006729">
    <property type="term" value="P:tetrahydrobiopterin biosynthetic process"/>
    <property type="evidence" value="ECO:0007669"/>
    <property type="project" value="InterPro"/>
</dbReference>
<evidence type="ECO:0000313" key="6">
    <source>
        <dbReference type="Proteomes" id="UP000030652"/>
    </source>
</evidence>
<comment type="caution">
    <text evidence="5">The sequence shown here is derived from an EMBL/GenBank/DDBJ whole genome shotgun (WGS) entry which is preliminary data.</text>
</comment>
<comment type="catalytic activity">
    <reaction evidence="1 4">
        <text>(4aS,6R)-4a-hydroxy-L-erythro-5,6,7,8-tetrahydrobiopterin = (6R)-L-erythro-6,7-dihydrobiopterin + H2O</text>
        <dbReference type="Rhea" id="RHEA:11920"/>
        <dbReference type="ChEBI" id="CHEBI:15377"/>
        <dbReference type="ChEBI" id="CHEBI:15642"/>
        <dbReference type="ChEBI" id="CHEBI:43120"/>
        <dbReference type="EC" id="4.2.1.96"/>
    </reaction>
</comment>
<organism evidence="5 6">
    <name type="scientific">Candidatus Scalindua brodae</name>
    <dbReference type="NCBI Taxonomy" id="237368"/>
    <lineage>
        <taxon>Bacteria</taxon>
        <taxon>Pseudomonadati</taxon>
        <taxon>Planctomycetota</taxon>
        <taxon>Candidatus Brocadiia</taxon>
        <taxon>Candidatus Brocadiales</taxon>
        <taxon>Candidatus Scalinduaceae</taxon>
        <taxon>Candidatus Scalindua</taxon>
    </lineage>
</organism>
<dbReference type="InterPro" id="IPR001533">
    <property type="entry name" value="Pterin_deHydtase"/>
</dbReference>
<dbReference type="PANTHER" id="PTHR12599:SF0">
    <property type="entry name" value="PTERIN-4-ALPHA-CARBINOLAMINE DEHYDRATASE"/>
    <property type="match status" value="1"/>
</dbReference>
<dbReference type="AlphaFoldDB" id="A0A0B0ERJ8"/>